<sequence length="76" mass="8922">MLDLMHIILRQEMWLVTRDGKLTCLPLQLPPMVTLVPIYGYSVGRKNENFPRRNCKVSAFVPRCDRILKPFMLSLF</sequence>
<accession>T1KLZ8</accession>
<organism evidence="1 2">
    <name type="scientific">Tetranychus urticae</name>
    <name type="common">Two-spotted spider mite</name>
    <dbReference type="NCBI Taxonomy" id="32264"/>
    <lineage>
        <taxon>Eukaryota</taxon>
        <taxon>Metazoa</taxon>
        <taxon>Ecdysozoa</taxon>
        <taxon>Arthropoda</taxon>
        <taxon>Chelicerata</taxon>
        <taxon>Arachnida</taxon>
        <taxon>Acari</taxon>
        <taxon>Acariformes</taxon>
        <taxon>Trombidiformes</taxon>
        <taxon>Prostigmata</taxon>
        <taxon>Eleutherengona</taxon>
        <taxon>Raphignathae</taxon>
        <taxon>Tetranychoidea</taxon>
        <taxon>Tetranychidae</taxon>
        <taxon>Tetranychus</taxon>
    </lineage>
</organism>
<dbReference type="EMBL" id="CAEY01000219">
    <property type="status" value="NOT_ANNOTATED_CDS"/>
    <property type="molecule type" value="Genomic_DNA"/>
</dbReference>
<reference evidence="2" key="1">
    <citation type="submission" date="2011-08" db="EMBL/GenBank/DDBJ databases">
        <authorList>
            <person name="Rombauts S."/>
        </authorList>
    </citation>
    <scope>NUCLEOTIDE SEQUENCE</scope>
    <source>
        <strain evidence="2">London</strain>
    </source>
</reference>
<proteinExistence type="predicted"/>
<keyword evidence="2" id="KW-1185">Reference proteome</keyword>
<dbReference type="Proteomes" id="UP000015104">
    <property type="component" value="Unassembled WGS sequence"/>
</dbReference>
<evidence type="ECO:0000313" key="2">
    <source>
        <dbReference type="Proteomes" id="UP000015104"/>
    </source>
</evidence>
<reference evidence="1" key="2">
    <citation type="submission" date="2015-06" db="UniProtKB">
        <authorList>
            <consortium name="EnsemblMetazoa"/>
        </authorList>
    </citation>
    <scope>IDENTIFICATION</scope>
</reference>
<dbReference type="HOGENOM" id="CLU_2657651_0_0_1"/>
<dbReference type="EnsemblMetazoa" id="tetur152g00020.1">
    <property type="protein sequence ID" value="tetur152g00020.1"/>
    <property type="gene ID" value="tetur152g00020"/>
</dbReference>
<evidence type="ECO:0000313" key="1">
    <source>
        <dbReference type="EnsemblMetazoa" id="tetur152g00020.1"/>
    </source>
</evidence>
<dbReference type="AlphaFoldDB" id="T1KLZ8"/>
<name>T1KLZ8_TETUR</name>
<protein>
    <submittedName>
        <fullName evidence="1">Uncharacterized protein</fullName>
    </submittedName>
</protein>